<dbReference type="AlphaFoldDB" id="A0AAN9GI21"/>
<feature type="region of interest" description="Disordered" evidence="1">
    <location>
        <begin position="435"/>
        <end position="488"/>
    </location>
</feature>
<evidence type="ECO:0000313" key="3">
    <source>
        <dbReference type="Proteomes" id="UP001374579"/>
    </source>
</evidence>
<sequence>MKMPTAVVRHRTPPWKPGNPVSVPIHREGTLLSDERLPVVTSTTNGHSPRHRPPDSGKHGGAEKGKEMVVVTSSAPTSGQGDRTKRFPILGPTRQDTELYFRRRRSARNRIRSHSRPLVTRSTDRVVPADCSPAVSLTFSSNPTATAISISTTTIVTACNSIDDSHRVFRHVDNDYHDRYSTGSSVDTSRSGFSFYNGGHGSQSVTASLPVFDGRSGISQVGASNYLPRFERAGSSPAVIRTSLPSFDRSYSFHIGTGGAGGGGSGSGGAGQEMVRSGGGGGGSSSNGKKLEIPIKFLSESGKVRASELMHRVQKPPKDQQQGQRTLQPSKYGFHRRSKSPTFKRLVAVVEKLQIVSTDSDSDSHHTDSCNVCAAARVTSSSDAIRLPTVPGIVDGDDEDGVGGGERGTGGGAGVGERDEDVTYVEHNDFLSSAPHSKYRHHYHHHYSKTPSRKSKHGNTNANSNNSKRLSLASKKGPTLNNSFAASPPGELTDIHDLSNGWGAWEVDSLSVDSGLDPRKVTLPFGPAPADAHTELHLFLPRLADTPCEESWSVSASKASPERHNRPRFAENRTSNSLGLHRGKTMSTIHPHTSHRPPQHPYPNSYPLQVQSAAGGGDRNSRSQSKRFTSPVRPGKRDRTPSKPRAAASAEVYEPYEPFIKGEHLKEKLEDFPTLISLDQD</sequence>
<name>A0AAN9GI21_9CAEN</name>
<feature type="compositionally biased region" description="Basic and acidic residues" evidence="1">
    <location>
        <begin position="560"/>
        <end position="571"/>
    </location>
</feature>
<feature type="compositionally biased region" description="Polar residues" evidence="1">
    <location>
        <begin position="319"/>
        <end position="329"/>
    </location>
</feature>
<reference evidence="2 3" key="1">
    <citation type="submission" date="2024-02" db="EMBL/GenBank/DDBJ databases">
        <title>Chromosome-scale genome assembly of the rough periwinkle Littorina saxatilis.</title>
        <authorList>
            <person name="De Jode A."/>
            <person name="Faria R."/>
            <person name="Formenti G."/>
            <person name="Sims Y."/>
            <person name="Smith T.P."/>
            <person name="Tracey A."/>
            <person name="Wood J.M.D."/>
            <person name="Zagrodzka Z.B."/>
            <person name="Johannesson K."/>
            <person name="Butlin R.K."/>
            <person name="Leder E.H."/>
        </authorList>
    </citation>
    <scope>NUCLEOTIDE SEQUENCE [LARGE SCALE GENOMIC DNA]</scope>
    <source>
        <strain evidence="2">Snail1</strain>
        <tissue evidence="2">Muscle</tissue>
    </source>
</reference>
<feature type="region of interest" description="Disordered" evidence="1">
    <location>
        <begin position="309"/>
        <end position="337"/>
    </location>
</feature>
<feature type="compositionally biased region" description="Gly residues" evidence="1">
    <location>
        <begin position="402"/>
        <end position="415"/>
    </location>
</feature>
<feature type="compositionally biased region" description="Basic residues" evidence="1">
    <location>
        <begin position="437"/>
        <end position="457"/>
    </location>
</feature>
<dbReference type="EMBL" id="JBAMIC010000004">
    <property type="protein sequence ID" value="KAK7107570.1"/>
    <property type="molecule type" value="Genomic_DNA"/>
</dbReference>
<feature type="compositionally biased region" description="Basic and acidic residues" evidence="1">
    <location>
        <begin position="25"/>
        <end position="37"/>
    </location>
</feature>
<feature type="compositionally biased region" description="Basic and acidic residues" evidence="1">
    <location>
        <begin position="52"/>
        <end position="66"/>
    </location>
</feature>
<dbReference type="Proteomes" id="UP001374579">
    <property type="component" value="Unassembled WGS sequence"/>
</dbReference>
<organism evidence="2 3">
    <name type="scientific">Littorina saxatilis</name>
    <dbReference type="NCBI Taxonomy" id="31220"/>
    <lineage>
        <taxon>Eukaryota</taxon>
        <taxon>Metazoa</taxon>
        <taxon>Spiralia</taxon>
        <taxon>Lophotrochozoa</taxon>
        <taxon>Mollusca</taxon>
        <taxon>Gastropoda</taxon>
        <taxon>Caenogastropoda</taxon>
        <taxon>Littorinimorpha</taxon>
        <taxon>Littorinoidea</taxon>
        <taxon>Littorinidae</taxon>
        <taxon>Littorina</taxon>
    </lineage>
</organism>
<evidence type="ECO:0000256" key="1">
    <source>
        <dbReference type="SAM" id="MobiDB-lite"/>
    </source>
</evidence>
<feature type="region of interest" description="Disordered" evidence="1">
    <location>
        <begin position="260"/>
        <end position="289"/>
    </location>
</feature>
<gene>
    <name evidence="2" type="ORF">V1264_015469</name>
</gene>
<proteinExistence type="predicted"/>
<accession>A0AAN9GI21</accession>
<feature type="region of interest" description="Disordered" evidence="1">
    <location>
        <begin position="1"/>
        <end position="66"/>
    </location>
</feature>
<comment type="caution">
    <text evidence="2">The sequence shown here is derived from an EMBL/GenBank/DDBJ whole genome shotgun (WGS) entry which is preliminary data.</text>
</comment>
<feature type="compositionally biased region" description="Gly residues" evidence="1">
    <location>
        <begin position="260"/>
        <end position="285"/>
    </location>
</feature>
<feature type="compositionally biased region" description="Polar residues" evidence="1">
    <location>
        <begin position="458"/>
        <end position="469"/>
    </location>
</feature>
<keyword evidence="3" id="KW-1185">Reference proteome</keyword>
<evidence type="ECO:0000313" key="2">
    <source>
        <dbReference type="EMBL" id="KAK7107570.1"/>
    </source>
</evidence>
<protein>
    <submittedName>
        <fullName evidence="2">Uncharacterized protein</fullName>
    </submittedName>
</protein>
<feature type="region of interest" description="Disordered" evidence="1">
    <location>
        <begin position="554"/>
        <end position="658"/>
    </location>
</feature>
<feature type="region of interest" description="Disordered" evidence="1">
    <location>
        <begin position="387"/>
        <end position="417"/>
    </location>
</feature>